<feature type="region of interest" description="Disordered" evidence="1">
    <location>
        <begin position="36"/>
        <end position="77"/>
    </location>
</feature>
<gene>
    <name evidence="2" type="ORF">H9870_08780</name>
</gene>
<sequence length="77" mass="8461">MVMMVGGAAILTLGSYFLADDHNSVFSRDLAVKRENEDDGLNDKEEATLDRALDESDADNDKLEEQVVQEATGREAD</sequence>
<name>A0A9D1UMD8_9CORY</name>
<feature type="compositionally biased region" description="Basic and acidic residues" evidence="1">
    <location>
        <begin position="36"/>
        <end position="65"/>
    </location>
</feature>
<proteinExistence type="predicted"/>
<dbReference type="Proteomes" id="UP000824190">
    <property type="component" value="Unassembled WGS sequence"/>
</dbReference>
<reference evidence="2" key="1">
    <citation type="journal article" date="2021" name="PeerJ">
        <title>Extensive microbial diversity within the chicken gut microbiome revealed by metagenomics and culture.</title>
        <authorList>
            <person name="Gilroy R."/>
            <person name="Ravi A."/>
            <person name="Getino M."/>
            <person name="Pursley I."/>
            <person name="Horton D.L."/>
            <person name="Alikhan N.F."/>
            <person name="Baker D."/>
            <person name="Gharbi K."/>
            <person name="Hall N."/>
            <person name="Watson M."/>
            <person name="Adriaenssens E.M."/>
            <person name="Foster-Nyarko E."/>
            <person name="Jarju S."/>
            <person name="Secka A."/>
            <person name="Antonio M."/>
            <person name="Oren A."/>
            <person name="Chaudhuri R.R."/>
            <person name="La Ragione R."/>
            <person name="Hildebrand F."/>
            <person name="Pallen M.J."/>
        </authorList>
    </citation>
    <scope>NUCLEOTIDE SEQUENCE</scope>
    <source>
        <strain evidence="2">CHK32-1732</strain>
    </source>
</reference>
<evidence type="ECO:0000313" key="2">
    <source>
        <dbReference type="EMBL" id="HIW91740.1"/>
    </source>
</evidence>
<evidence type="ECO:0000313" key="3">
    <source>
        <dbReference type="Proteomes" id="UP000824190"/>
    </source>
</evidence>
<evidence type="ECO:0000256" key="1">
    <source>
        <dbReference type="SAM" id="MobiDB-lite"/>
    </source>
</evidence>
<protein>
    <submittedName>
        <fullName evidence="2">Uncharacterized protein</fullName>
    </submittedName>
</protein>
<organism evidence="2 3">
    <name type="scientific">Candidatus Corynebacterium avicola</name>
    <dbReference type="NCBI Taxonomy" id="2838527"/>
    <lineage>
        <taxon>Bacteria</taxon>
        <taxon>Bacillati</taxon>
        <taxon>Actinomycetota</taxon>
        <taxon>Actinomycetes</taxon>
        <taxon>Mycobacteriales</taxon>
        <taxon>Corynebacteriaceae</taxon>
        <taxon>Corynebacterium</taxon>
    </lineage>
</organism>
<comment type="caution">
    <text evidence="2">The sequence shown here is derived from an EMBL/GenBank/DDBJ whole genome shotgun (WGS) entry which is preliminary data.</text>
</comment>
<dbReference type="AlphaFoldDB" id="A0A9D1UMD8"/>
<accession>A0A9D1UMD8</accession>
<dbReference type="EMBL" id="DXGC01000075">
    <property type="protein sequence ID" value="HIW91740.1"/>
    <property type="molecule type" value="Genomic_DNA"/>
</dbReference>
<reference evidence="2" key="2">
    <citation type="submission" date="2021-04" db="EMBL/GenBank/DDBJ databases">
        <authorList>
            <person name="Gilroy R."/>
        </authorList>
    </citation>
    <scope>NUCLEOTIDE SEQUENCE</scope>
    <source>
        <strain evidence="2">CHK32-1732</strain>
    </source>
</reference>